<dbReference type="InterPro" id="IPR022898">
    <property type="entry name" value="RNase_HII"/>
</dbReference>
<dbReference type="Pfam" id="PF01351">
    <property type="entry name" value="RNase_HII"/>
    <property type="match status" value="1"/>
</dbReference>
<comment type="subcellular location">
    <subcellularLocation>
        <location evidence="1">Cytoplasm</location>
    </subcellularLocation>
</comment>
<dbReference type="PANTHER" id="PTHR10954">
    <property type="entry name" value="RIBONUCLEASE H2 SUBUNIT A"/>
    <property type="match status" value="1"/>
</dbReference>
<dbReference type="CDD" id="cd07182">
    <property type="entry name" value="RNase_HII_bacteria_HII_like"/>
    <property type="match status" value="1"/>
</dbReference>
<dbReference type="HAMAP" id="MF_00052_B">
    <property type="entry name" value="RNase_HII_B"/>
    <property type="match status" value="1"/>
</dbReference>
<proteinExistence type="inferred from homology"/>
<comment type="caution">
    <text evidence="5">The sequence shown here is derived from an EMBL/GenBank/DDBJ whole genome shotgun (WGS) entry which is preliminary data.</text>
</comment>
<evidence type="ECO:0000313" key="5">
    <source>
        <dbReference type="EMBL" id="CAG5030983.1"/>
    </source>
</evidence>
<organism evidence="5 6">
    <name type="scientific">Parnassius apollo</name>
    <name type="common">Apollo butterfly</name>
    <name type="synonym">Papilio apollo</name>
    <dbReference type="NCBI Taxonomy" id="110799"/>
    <lineage>
        <taxon>Eukaryota</taxon>
        <taxon>Metazoa</taxon>
        <taxon>Ecdysozoa</taxon>
        <taxon>Arthropoda</taxon>
        <taxon>Hexapoda</taxon>
        <taxon>Insecta</taxon>
        <taxon>Pterygota</taxon>
        <taxon>Neoptera</taxon>
        <taxon>Endopterygota</taxon>
        <taxon>Lepidoptera</taxon>
        <taxon>Glossata</taxon>
        <taxon>Ditrysia</taxon>
        <taxon>Papilionoidea</taxon>
        <taxon>Papilionidae</taxon>
        <taxon>Parnassiinae</taxon>
        <taxon>Parnassini</taxon>
        <taxon>Parnassius</taxon>
        <taxon>Parnassius</taxon>
    </lineage>
</organism>
<dbReference type="EMBL" id="CAJQZP010001217">
    <property type="protein sequence ID" value="CAG5030983.1"/>
    <property type="molecule type" value="Genomic_DNA"/>
</dbReference>
<evidence type="ECO:0000313" key="6">
    <source>
        <dbReference type="Proteomes" id="UP000691718"/>
    </source>
</evidence>
<evidence type="ECO:0000259" key="4">
    <source>
        <dbReference type="PROSITE" id="PS51975"/>
    </source>
</evidence>
<comment type="function">
    <text evidence="3">Endonuclease that specifically degrades the RNA of RNA-DNA hybrids.</text>
</comment>
<dbReference type="InterPro" id="IPR001352">
    <property type="entry name" value="RNase_HII/HIII"/>
</dbReference>
<comment type="catalytic activity">
    <reaction evidence="2 3">
        <text>Endonucleolytic cleavage to 5'-phosphomonoester.</text>
        <dbReference type="EC" id="3.1.26.4"/>
    </reaction>
</comment>
<reference evidence="5" key="1">
    <citation type="submission" date="2021-04" db="EMBL/GenBank/DDBJ databases">
        <authorList>
            <person name="Tunstrom K."/>
        </authorList>
    </citation>
    <scope>NUCLEOTIDE SEQUENCE</scope>
</reference>
<keyword evidence="2 3" id="KW-0540">Nuclease</keyword>
<dbReference type="PANTHER" id="PTHR10954:SF18">
    <property type="entry name" value="RIBONUCLEASE HII"/>
    <property type="match status" value="1"/>
</dbReference>
<keyword evidence="2" id="KW-0479">Metal-binding</keyword>
<dbReference type="GO" id="GO:0006298">
    <property type="term" value="P:mismatch repair"/>
    <property type="evidence" value="ECO:0007669"/>
    <property type="project" value="TreeGrafter"/>
</dbReference>
<keyword evidence="6" id="KW-1185">Reference proteome</keyword>
<evidence type="ECO:0000256" key="3">
    <source>
        <dbReference type="RuleBase" id="RU003515"/>
    </source>
</evidence>
<evidence type="ECO:0000256" key="2">
    <source>
        <dbReference type="PROSITE-ProRule" id="PRU01319"/>
    </source>
</evidence>
<name>A0A8S3XKM5_PARAO</name>
<keyword evidence="2 3" id="KW-0378">Hydrolase</keyword>
<dbReference type="NCBIfam" id="NF000595">
    <property type="entry name" value="PRK00015.1-3"/>
    <property type="match status" value="1"/>
</dbReference>
<dbReference type="GO" id="GO:0032299">
    <property type="term" value="C:ribonuclease H2 complex"/>
    <property type="evidence" value="ECO:0007669"/>
    <property type="project" value="TreeGrafter"/>
</dbReference>
<dbReference type="GO" id="GO:0004523">
    <property type="term" value="F:RNA-DNA hybrid ribonuclease activity"/>
    <property type="evidence" value="ECO:0007669"/>
    <property type="project" value="UniProtKB-UniRule"/>
</dbReference>
<dbReference type="AlphaFoldDB" id="A0A8S3XKM5"/>
<comment type="cofactor">
    <cofactor evidence="2">
        <name>Mn(2+)</name>
        <dbReference type="ChEBI" id="CHEBI:29035"/>
    </cofactor>
    <cofactor evidence="2">
        <name>Mg(2+)</name>
        <dbReference type="ChEBI" id="CHEBI:18420"/>
    </cofactor>
    <text evidence="2">Manganese or magnesium. Binds 1 divalent metal ion per monomer in the absence of substrate. May bind a second metal ion after substrate binding.</text>
</comment>
<sequence length="248" mass="27924">MKYPDFTLENKLSGVIAGVDEVGRDLLAGPVISAAVVFIDRNTIIDGINDSKKLTPQCRQVLYEKIISNAKFGIGMASVEEINSYNIMQATKLSMKRALIDLDLELDYVLVDGNQPPEVKSILNGDNLSTSIAAASIVAKVTRDRLMQELHNKHPEYNWYKNKGYGTKEHLNAIGLYGITEHHRKNFAPISRALYPLDSNHLPFSKGMFSLNRQTVLDPFLKLLNVAPVLQVHHYHKKRTVWQTVNQL</sequence>
<dbReference type="GO" id="GO:0003723">
    <property type="term" value="F:RNA binding"/>
    <property type="evidence" value="ECO:0007669"/>
    <property type="project" value="UniProtKB-UniRule"/>
</dbReference>
<keyword evidence="2 3" id="KW-0255">Endonuclease</keyword>
<evidence type="ECO:0000256" key="1">
    <source>
        <dbReference type="ARBA" id="ARBA00004496"/>
    </source>
</evidence>
<dbReference type="Proteomes" id="UP000691718">
    <property type="component" value="Unassembled WGS sequence"/>
</dbReference>
<protein>
    <recommendedName>
        <fullName evidence="3">Ribonuclease</fullName>
        <ecNumber evidence="3">3.1.26.4</ecNumber>
    </recommendedName>
</protein>
<gene>
    <name evidence="5" type="ORF">PAPOLLO_LOCUS19594</name>
</gene>
<feature type="domain" description="RNase H type-2" evidence="4">
    <location>
        <begin position="14"/>
        <end position="199"/>
    </location>
</feature>
<dbReference type="InterPro" id="IPR024567">
    <property type="entry name" value="RNase_HII/HIII_dom"/>
</dbReference>
<feature type="binding site" evidence="2">
    <location>
        <position position="112"/>
    </location>
    <ligand>
        <name>a divalent metal cation</name>
        <dbReference type="ChEBI" id="CHEBI:60240"/>
    </ligand>
</feature>
<dbReference type="PROSITE" id="PS51975">
    <property type="entry name" value="RNASE_H_2"/>
    <property type="match status" value="1"/>
</dbReference>
<dbReference type="EC" id="3.1.26.4" evidence="3"/>
<accession>A0A8S3XKM5</accession>
<feature type="binding site" evidence="2">
    <location>
        <position position="21"/>
    </location>
    <ligand>
        <name>a divalent metal cation</name>
        <dbReference type="ChEBI" id="CHEBI:60240"/>
    </ligand>
</feature>
<dbReference type="GO" id="GO:0005737">
    <property type="term" value="C:cytoplasm"/>
    <property type="evidence" value="ECO:0007669"/>
    <property type="project" value="UniProtKB-SubCell"/>
</dbReference>
<dbReference type="GO" id="GO:0046872">
    <property type="term" value="F:metal ion binding"/>
    <property type="evidence" value="ECO:0007669"/>
    <property type="project" value="UniProtKB-KW"/>
</dbReference>
<dbReference type="OrthoDB" id="7462577at2759"/>
<dbReference type="GO" id="GO:0043137">
    <property type="term" value="P:DNA replication, removal of RNA primer"/>
    <property type="evidence" value="ECO:0007669"/>
    <property type="project" value="TreeGrafter"/>
</dbReference>
<comment type="similarity">
    <text evidence="3">Belongs to the RNase HII family.</text>
</comment>
<feature type="binding site" evidence="2">
    <location>
        <position position="20"/>
    </location>
    <ligand>
        <name>a divalent metal cation</name>
        <dbReference type="ChEBI" id="CHEBI:60240"/>
    </ligand>
</feature>